<organism evidence="2 3">
    <name type="scientific">Albimonas pacifica</name>
    <dbReference type="NCBI Taxonomy" id="1114924"/>
    <lineage>
        <taxon>Bacteria</taxon>
        <taxon>Pseudomonadati</taxon>
        <taxon>Pseudomonadota</taxon>
        <taxon>Alphaproteobacteria</taxon>
        <taxon>Rhodobacterales</taxon>
        <taxon>Paracoccaceae</taxon>
        <taxon>Albimonas</taxon>
    </lineage>
</organism>
<accession>A0A1I3KNY6</accession>
<dbReference type="PROSITE" id="PS51318">
    <property type="entry name" value="TAT"/>
    <property type="match status" value="1"/>
</dbReference>
<dbReference type="PANTHER" id="PTHR43283:SF7">
    <property type="entry name" value="BETA-LACTAMASE-RELATED DOMAIN-CONTAINING PROTEIN"/>
    <property type="match status" value="1"/>
</dbReference>
<name>A0A1I3KNY6_9RHOB</name>
<dbReference type="EMBL" id="FOQH01000009">
    <property type="protein sequence ID" value="SFI74241.1"/>
    <property type="molecule type" value="Genomic_DNA"/>
</dbReference>
<feature type="domain" description="Beta-lactamase-related" evidence="1">
    <location>
        <begin position="64"/>
        <end position="330"/>
    </location>
</feature>
<dbReference type="SUPFAM" id="SSF56601">
    <property type="entry name" value="beta-lactamase/transpeptidase-like"/>
    <property type="match status" value="1"/>
</dbReference>
<dbReference type="InterPro" id="IPR012338">
    <property type="entry name" value="Beta-lactam/transpept-like"/>
</dbReference>
<dbReference type="Gene3D" id="3.40.710.10">
    <property type="entry name" value="DD-peptidase/beta-lactamase superfamily"/>
    <property type="match status" value="1"/>
</dbReference>
<gene>
    <name evidence="2" type="ORF">SAMN05216258_10937</name>
</gene>
<dbReference type="Proteomes" id="UP000199377">
    <property type="component" value="Unassembled WGS sequence"/>
</dbReference>
<dbReference type="PANTHER" id="PTHR43283">
    <property type="entry name" value="BETA-LACTAMASE-RELATED"/>
    <property type="match status" value="1"/>
</dbReference>
<protein>
    <submittedName>
        <fullName evidence="2">CubicO group peptidase, beta-lactamase class C family</fullName>
    </submittedName>
</protein>
<proteinExistence type="predicted"/>
<sequence>MRPRALTRGRAAAISLGMTLTRRPVLAALLAAVAAPAILRARALAEADLAPAAARASELGQLHALAVAHRGETIYARAFRGPAPERPVNVKSVSKTIVAALAGAAIDRGILEGPGQTLASAAPSLIPQGADPRVARITLGDLLSLRAGLERTSGPGYGPWVQSSNWVRHALTRPFVDAPGGRMLYSTGSTHVLGAVIAEAAGRDLRALARAWLGEPLDIAFPPWTRDPQGRFMGGNNMAMSPLEMLRFGEMARQGGRWQGAQVLPQSWLEASWTPRGRSPFSGDAYGYGWFLSEARGHPLAYARGYGGQAIYVIPELELTVAVTSDPDRPARSQGHFGDLNALVADEIVPAAERLA</sequence>
<dbReference type="InterPro" id="IPR050789">
    <property type="entry name" value="Diverse_Enzym_Activities"/>
</dbReference>
<dbReference type="AlphaFoldDB" id="A0A1I3KNY6"/>
<evidence type="ECO:0000313" key="3">
    <source>
        <dbReference type="Proteomes" id="UP000199377"/>
    </source>
</evidence>
<dbReference type="InterPro" id="IPR006311">
    <property type="entry name" value="TAT_signal"/>
</dbReference>
<evidence type="ECO:0000259" key="1">
    <source>
        <dbReference type="Pfam" id="PF00144"/>
    </source>
</evidence>
<evidence type="ECO:0000313" key="2">
    <source>
        <dbReference type="EMBL" id="SFI74241.1"/>
    </source>
</evidence>
<dbReference type="Pfam" id="PF00144">
    <property type="entry name" value="Beta-lactamase"/>
    <property type="match status" value="1"/>
</dbReference>
<keyword evidence="3" id="KW-1185">Reference proteome</keyword>
<dbReference type="STRING" id="1114924.SAMN05216258_10937"/>
<reference evidence="2 3" key="1">
    <citation type="submission" date="2016-10" db="EMBL/GenBank/DDBJ databases">
        <authorList>
            <person name="de Groot N.N."/>
        </authorList>
    </citation>
    <scope>NUCLEOTIDE SEQUENCE [LARGE SCALE GENOMIC DNA]</scope>
    <source>
        <strain evidence="2 3">CGMCC 1.11030</strain>
    </source>
</reference>
<dbReference type="InterPro" id="IPR001466">
    <property type="entry name" value="Beta-lactam-related"/>
</dbReference>